<evidence type="ECO:0000259" key="1">
    <source>
        <dbReference type="PROSITE" id="PS50003"/>
    </source>
</evidence>
<dbReference type="GO" id="GO:0007265">
    <property type="term" value="P:Ras protein signal transduction"/>
    <property type="evidence" value="ECO:0007669"/>
    <property type="project" value="TreeGrafter"/>
</dbReference>
<organism evidence="3 4">
    <name type="scientific">Exocentrus adspersus</name>
    <dbReference type="NCBI Taxonomy" id="1586481"/>
    <lineage>
        <taxon>Eukaryota</taxon>
        <taxon>Metazoa</taxon>
        <taxon>Ecdysozoa</taxon>
        <taxon>Arthropoda</taxon>
        <taxon>Hexapoda</taxon>
        <taxon>Insecta</taxon>
        <taxon>Pterygota</taxon>
        <taxon>Neoptera</taxon>
        <taxon>Endopterygota</taxon>
        <taxon>Coleoptera</taxon>
        <taxon>Polyphaga</taxon>
        <taxon>Cucujiformia</taxon>
        <taxon>Chrysomeloidea</taxon>
        <taxon>Cerambycidae</taxon>
        <taxon>Lamiinae</taxon>
        <taxon>Acanthocinini</taxon>
        <taxon>Exocentrus</taxon>
    </lineage>
</organism>
<gene>
    <name evidence="3" type="ORF">NQ315_016914</name>
</gene>
<dbReference type="InterPro" id="IPR011993">
    <property type="entry name" value="PH-like_dom_sf"/>
</dbReference>
<dbReference type="InterPro" id="IPR050996">
    <property type="entry name" value="Docking_Protein_DOK"/>
</dbReference>
<protein>
    <recommendedName>
        <fullName evidence="5">Insulin receptor substrate 1</fullName>
    </recommendedName>
</protein>
<evidence type="ECO:0000259" key="2">
    <source>
        <dbReference type="PROSITE" id="PS51064"/>
    </source>
</evidence>
<dbReference type="SUPFAM" id="SSF50729">
    <property type="entry name" value="PH domain-like"/>
    <property type="match status" value="2"/>
</dbReference>
<dbReference type="InterPro" id="IPR001849">
    <property type="entry name" value="PH_domain"/>
</dbReference>
<dbReference type="SMART" id="SM00233">
    <property type="entry name" value="PH"/>
    <property type="match status" value="1"/>
</dbReference>
<dbReference type="GO" id="GO:0043410">
    <property type="term" value="P:positive regulation of MAPK cascade"/>
    <property type="evidence" value="ECO:0007669"/>
    <property type="project" value="TreeGrafter"/>
</dbReference>
<feature type="domain" description="PH" evidence="1">
    <location>
        <begin position="1"/>
        <end position="102"/>
    </location>
</feature>
<sequence length="511" mass="57614">NNFLLNIHESCVDKNSNCFQKSWQQKHGLLFKASKFGIQRLELYDVTDSKDPRIITLENCIKVHAKSGTIFCVTTKTAVHEFATLTEQSLTDWLSAIQSVAFPDEDPADADVQEDNDLYCSTGDIKFIVKVEQSAASLRCGLENKNYNLVLTSTALQLRNIPDNNLLYTWPYCFIRRYGYKSGKFTFEAGRKCESGEGTFFLEHPNQQEIFRCIASKMKSMKKLLSGESMPLLDCGELQLQAALSMEAGSRSPLPPSPMFPPVQESNLCSVSLPNVLDLDHSLKRTKLVKPPVLPRKSVDCLAPSNDCTYETVGKYDDVEYRSDAWRKFGIDNPDHTEQINESDQQDDYMSWGHVKKEIEHIKPPVQPLAPAIIAQSSVTDLDEMYYDKLDFFGSTSKLNLKSGYKQVLPPITAVSYHPSFNEYDEVQCPDIESVRPADDSHLGYAVITKIPGKDALKEVENDDKKKEVVLTQRVEEQYAVVTKKRGKDGSKDKANIDDKETFAVIAAKRK</sequence>
<dbReference type="PROSITE" id="PS50003">
    <property type="entry name" value="PH_DOMAIN"/>
    <property type="match status" value="1"/>
</dbReference>
<keyword evidence="4" id="KW-1185">Reference proteome</keyword>
<dbReference type="EMBL" id="JANEYG010000021">
    <property type="protein sequence ID" value="KAJ8919009.1"/>
    <property type="molecule type" value="Genomic_DNA"/>
</dbReference>
<dbReference type="PROSITE" id="PS51064">
    <property type="entry name" value="IRS_PTB"/>
    <property type="match status" value="1"/>
</dbReference>
<dbReference type="SMART" id="SM01244">
    <property type="entry name" value="IRS"/>
    <property type="match status" value="1"/>
</dbReference>
<dbReference type="Gene3D" id="2.30.29.30">
    <property type="entry name" value="Pleckstrin-homology domain (PH domain)/Phosphotyrosine-binding domain (PTB)"/>
    <property type="match status" value="2"/>
</dbReference>
<dbReference type="SMART" id="SM00310">
    <property type="entry name" value="PTBI"/>
    <property type="match status" value="1"/>
</dbReference>
<dbReference type="PANTHER" id="PTHR21258:SF62">
    <property type="entry name" value="INSULIN RECEPTOR SUBSTRATE 1"/>
    <property type="match status" value="1"/>
</dbReference>
<reference evidence="3 4" key="1">
    <citation type="journal article" date="2023" name="Insect Mol. Biol.">
        <title>Genome sequencing provides insights into the evolution of gene families encoding plant cell wall-degrading enzymes in longhorned beetles.</title>
        <authorList>
            <person name="Shin N.R."/>
            <person name="Okamura Y."/>
            <person name="Kirsch R."/>
            <person name="Pauchet Y."/>
        </authorList>
    </citation>
    <scope>NUCLEOTIDE SEQUENCE [LARGE SCALE GENOMIC DNA]</scope>
    <source>
        <strain evidence="3">EAD_L_NR</strain>
    </source>
</reference>
<evidence type="ECO:0000313" key="3">
    <source>
        <dbReference type="EMBL" id="KAJ8919009.1"/>
    </source>
</evidence>
<evidence type="ECO:0000313" key="4">
    <source>
        <dbReference type="Proteomes" id="UP001159042"/>
    </source>
</evidence>
<evidence type="ECO:0008006" key="5">
    <source>
        <dbReference type="Google" id="ProtNLM"/>
    </source>
</evidence>
<proteinExistence type="predicted"/>
<accession>A0AAV8VXR8</accession>
<dbReference type="InterPro" id="IPR002404">
    <property type="entry name" value="IRS_PTB"/>
</dbReference>
<name>A0AAV8VXR8_9CUCU</name>
<dbReference type="PANTHER" id="PTHR21258">
    <property type="entry name" value="DOCKING PROTEIN RELATED"/>
    <property type="match status" value="1"/>
</dbReference>
<dbReference type="GO" id="GO:0007169">
    <property type="term" value="P:cell surface receptor protein tyrosine kinase signaling pathway"/>
    <property type="evidence" value="ECO:0007669"/>
    <property type="project" value="TreeGrafter"/>
</dbReference>
<dbReference type="Proteomes" id="UP001159042">
    <property type="component" value="Unassembled WGS sequence"/>
</dbReference>
<dbReference type="AlphaFoldDB" id="A0AAV8VXR8"/>
<feature type="non-terminal residue" evidence="3">
    <location>
        <position position="1"/>
    </location>
</feature>
<feature type="domain" description="IRS-type PTB" evidence="2">
    <location>
        <begin position="123"/>
        <end position="228"/>
    </location>
</feature>
<comment type="caution">
    <text evidence="3">The sequence shown here is derived from an EMBL/GenBank/DDBJ whole genome shotgun (WGS) entry which is preliminary data.</text>
</comment>
<dbReference type="GO" id="GO:0005737">
    <property type="term" value="C:cytoplasm"/>
    <property type="evidence" value="ECO:0007669"/>
    <property type="project" value="TreeGrafter"/>
</dbReference>
<dbReference type="Pfam" id="PF02174">
    <property type="entry name" value="IRS"/>
    <property type="match status" value="1"/>
</dbReference>